<feature type="transmembrane region" description="Helical" evidence="7">
    <location>
        <begin position="306"/>
        <end position="325"/>
    </location>
</feature>
<evidence type="ECO:0000256" key="7">
    <source>
        <dbReference type="SAM" id="Phobius"/>
    </source>
</evidence>
<dbReference type="PIRSF" id="PIRSF037347">
    <property type="entry name" value="STHK_CHASE2_PAS_prd"/>
    <property type="match status" value="1"/>
</dbReference>
<dbReference type="InterPro" id="IPR007890">
    <property type="entry name" value="CHASE2"/>
</dbReference>
<protein>
    <recommendedName>
        <fullName evidence="3">histidine kinase</fullName>
        <ecNumber evidence="3">2.7.13.3</ecNumber>
    </recommendedName>
</protein>
<dbReference type="PROSITE" id="PS50109">
    <property type="entry name" value="HIS_KIN"/>
    <property type="match status" value="1"/>
</dbReference>
<name>A0A4R3UNQ1_9BURK</name>
<dbReference type="PANTHER" id="PTHR42878">
    <property type="entry name" value="TWO-COMPONENT HISTIDINE KINASE"/>
    <property type="match status" value="1"/>
</dbReference>
<keyword evidence="7" id="KW-0472">Membrane</keyword>
<dbReference type="Pfam" id="PF02518">
    <property type="entry name" value="HATPase_c"/>
    <property type="match status" value="1"/>
</dbReference>
<keyword evidence="5" id="KW-0808">Transferase</keyword>
<dbReference type="FunFam" id="3.30.565.10:FF:000006">
    <property type="entry name" value="Sensor histidine kinase WalK"/>
    <property type="match status" value="1"/>
</dbReference>
<dbReference type="GO" id="GO:0030295">
    <property type="term" value="F:protein kinase activator activity"/>
    <property type="evidence" value="ECO:0007669"/>
    <property type="project" value="TreeGrafter"/>
</dbReference>
<dbReference type="OrthoDB" id="9806704at2"/>
<evidence type="ECO:0000256" key="4">
    <source>
        <dbReference type="ARBA" id="ARBA00022553"/>
    </source>
</evidence>
<dbReference type="SMART" id="SM00387">
    <property type="entry name" value="HATPase_c"/>
    <property type="match status" value="1"/>
</dbReference>
<evidence type="ECO:0000256" key="5">
    <source>
        <dbReference type="ARBA" id="ARBA00022679"/>
    </source>
</evidence>
<evidence type="ECO:0000256" key="6">
    <source>
        <dbReference type="ARBA" id="ARBA00022777"/>
    </source>
</evidence>
<comment type="subcellular location">
    <subcellularLocation>
        <location evidence="2">Cell inner membrane</location>
        <topology evidence="2">Multi-pass membrane protein</topology>
    </subcellularLocation>
</comment>
<reference evidence="9 10" key="1">
    <citation type="submission" date="2019-03" db="EMBL/GenBank/DDBJ databases">
        <title>Genomic Encyclopedia of Type Strains, Phase IV (KMG-IV): sequencing the most valuable type-strain genomes for metagenomic binning, comparative biology and taxonomic classification.</title>
        <authorList>
            <person name="Goeker M."/>
        </authorList>
    </citation>
    <scope>NUCLEOTIDE SEQUENCE [LARGE SCALE GENOMIC DNA]</scope>
    <source>
        <strain evidence="9 10">DSM 100048</strain>
    </source>
</reference>
<keyword evidence="10" id="KW-1185">Reference proteome</keyword>
<dbReference type="AlphaFoldDB" id="A0A4R3UNQ1"/>
<dbReference type="EMBL" id="SMBX01000016">
    <property type="protein sequence ID" value="TCU91918.1"/>
    <property type="molecule type" value="Genomic_DNA"/>
</dbReference>
<dbReference type="InterPro" id="IPR036890">
    <property type="entry name" value="HATPase_C_sf"/>
</dbReference>
<dbReference type="InterPro" id="IPR036097">
    <property type="entry name" value="HisK_dim/P_sf"/>
</dbReference>
<dbReference type="InterPro" id="IPR017181">
    <property type="entry name" value="Sig_transdc_His_kin_CHASE2"/>
</dbReference>
<dbReference type="InterPro" id="IPR005467">
    <property type="entry name" value="His_kinase_dom"/>
</dbReference>
<dbReference type="InterPro" id="IPR003661">
    <property type="entry name" value="HisK_dim/P_dom"/>
</dbReference>
<dbReference type="InterPro" id="IPR003594">
    <property type="entry name" value="HATPase_dom"/>
</dbReference>
<dbReference type="GO" id="GO:0000156">
    <property type="term" value="F:phosphorelay response regulator activity"/>
    <property type="evidence" value="ECO:0007669"/>
    <property type="project" value="TreeGrafter"/>
</dbReference>
<organism evidence="9 10">
    <name type="scientific">Paracandidimonas soli</name>
    <dbReference type="NCBI Taxonomy" id="1917182"/>
    <lineage>
        <taxon>Bacteria</taxon>
        <taxon>Pseudomonadati</taxon>
        <taxon>Pseudomonadota</taxon>
        <taxon>Betaproteobacteria</taxon>
        <taxon>Burkholderiales</taxon>
        <taxon>Alcaligenaceae</taxon>
        <taxon>Paracandidimonas</taxon>
    </lineage>
</organism>
<gene>
    <name evidence="9" type="ORF">EV686_1168</name>
</gene>
<feature type="transmembrane region" description="Helical" evidence="7">
    <location>
        <begin position="21"/>
        <end position="41"/>
    </location>
</feature>
<evidence type="ECO:0000256" key="2">
    <source>
        <dbReference type="ARBA" id="ARBA00004429"/>
    </source>
</evidence>
<dbReference type="SUPFAM" id="SSF55874">
    <property type="entry name" value="ATPase domain of HSP90 chaperone/DNA topoisomerase II/histidine kinase"/>
    <property type="match status" value="1"/>
</dbReference>
<accession>A0A4R3UNQ1</accession>
<dbReference type="InterPro" id="IPR004358">
    <property type="entry name" value="Sig_transdc_His_kin-like_C"/>
</dbReference>
<keyword evidence="7" id="KW-1133">Transmembrane helix</keyword>
<evidence type="ECO:0000256" key="1">
    <source>
        <dbReference type="ARBA" id="ARBA00000085"/>
    </source>
</evidence>
<keyword evidence="6" id="KW-0418">Kinase</keyword>
<dbReference type="Proteomes" id="UP000294692">
    <property type="component" value="Unassembled WGS sequence"/>
</dbReference>
<dbReference type="GO" id="GO:0005886">
    <property type="term" value="C:plasma membrane"/>
    <property type="evidence" value="ECO:0007669"/>
    <property type="project" value="UniProtKB-SubCell"/>
</dbReference>
<dbReference type="GO" id="GO:0000155">
    <property type="term" value="F:phosphorelay sensor kinase activity"/>
    <property type="evidence" value="ECO:0007669"/>
    <property type="project" value="InterPro"/>
</dbReference>
<evidence type="ECO:0000313" key="10">
    <source>
        <dbReference type="Proteomes" id="UP000294692"/>
    </source>
</evidence>
<dbReference type="CDD" id="cd00082">
    <property type="entry name" value="HisKA"/>
    <property type="match status" value="1"/>
</dbReference>
<keyword evidence="7" id="KW-0812">Transmembrane</keyword>
<evidence type="ECO:0000256" key="3">
    <source>
        <dbReference type="ARBA" id="ARBA00012438"/>
    </source>
</evidence>
<feature type="domain" description="Histidine kinase" evidence="8">
    <location>
        <begin position="574"/>
        <end position="790"/>
    </location>
</feature>
<sequence length="798" mass="86977">MPNRAKRPLASFRGGLELRTRIEWIAVTTVLTVFTALLSLFGKQVGLQRLDFTLYDMSLAAAAQRPVSDDIVIIAIDDGSIATLGHWPWRRALHADLLDRLPETRAIGIDIIFTDPNAFHPEDDQRLARSIAARSNVVLPLALSQGIALRPLPVLEQAAAATGYINIWPDADGSIRSLRLSATDASGASHPHMIAAMLSVDRAREKADGLSSALGRPRGGDGPLLIPYAGPPGHFRAVPYVDVLAGNVDPALFKGKFVLIGSWGTGLGDTFPTPLSHNTIPMSGIEILANGLQSSLEDRWIRTPPAWLSAIFAAIPVLLICLVLRRRSPRQAFFSLLIAVSLMLVLNGLLLWLALVWIPIAASLVGIVLSYPVWSWRSQEVALKQISLELGKLQDEQSPFKENLLATAQEDGDSSLPARIQHLHGAIGQLRNLRQFFTDSLDATPDATLIFDTAGITRFASQKAKAYSQAIQATPPYNGATAQSVLRRIITDTALRQAVIQSLSDPTHRQPQNLAWPMWNDDGLELRDAAGNDMLLKCVPIRTASGTDAGSILTLIDISPLRQAQRKREESLRFISHDMRSPQNSILALAQLQKNPETALPQATLLQRMQHYASKTLRLVDGFVQLARAESMAIRIRSLNLSDLLMNACDELWALAQQRQIRISLENLPDYAGVQGDETMLSRALGNLLDNAIKYSGDDTVITCRIRHLPDQACWELTIQDQGRGIAPDRLGGIFQPFTRVDETIQGNPAGTGLGLAFVQAVITRHNGSIRVDSTPGAGSTFTLALPIFDEPAGDADI</sequence>
<evidence type="ECO:0000259" key="8">
    <source>
        <dbReference type="PROSITE" id="PS50109"/>
    </source>
</evidence>
<comment type="catalytic activity">
    <reaction evidence="1">
        <text>ATP + protein L-histidine = ADP + protein N-phospho-L-histidine.</text>
        <dbReference type="EC" id="2.7.13.3"/>
    </reaction>
</comment>
<evidence type="ECO:0000313" key="9">
    <source>
        <dbReference type="EMBL" id="TCU91918.1"/>
    </source>
</evidence>
<dbReference type="PRINTS" id="PR00344">
    <property type="entry name" value="BCTRLSENSOR"/>
</dbReference>
<dbReference type="EC" id="2.7.13.3" evidence="3"/>
<feature type="transmembrane region" description="Helical" evidence="7">
    <location>
        <begin position="332"/>
        <end position="350"/>
    </location>
</feature>
<dbReference type="Gene3D" id="1.10.287.130">
    <property type="match status" value="1"/>
</dbReference>
<dbReference type="Pfam" id="PF05226">
    <property type="entry name" value="CHASE2"/>
    <property type="match status" value="1"/>
</dbReference>
<dbReference type="InterPro" id="IPR050351">
    <property type="entry name" value="BphY/WalK/GraS-like"/>
</dbReference>
<dbReference type="RefSeq" id="WP_132478353.1">
    <property type="nucleotide sequence ID" value="NZ_JBHRVM010000001.1"/>
</dbReference>
<dbReference type="Gene3D" id="3.30.565.10">
    <property type="entry name" value="Histidine kinase-like ATPase, C-terminal domain"/>
    <property type="match status" value="1"/>
</dbReference>
<dbReference type="GO" id="GO:0007234">
    <property type="term" value="P:osmosensory signaling via phosphorelay pathway"/>
    <property type="evidence" value="ECO:0007669"/>
    <property type="project" value="TreeGrafter"/>
</dbReference>
<comment type="caution">
    <text evidence="9">The sequence shown here is derived from an EMBL/GenBank/DDBJ whole genome shotgun (WGS) entry which is preliminary data.</text>
</comment>
<keyword evidence="4" id="KW-0597">Phosphoprotein</keyword>
<dbReference type="SMART" id="SM01080">
    <property type="entry name" value="CHASE2"/>
    <property type="match status" value="1"/>
</dbReference>
<dbReference type="PANTHER" id="PTHR42878:SF13">
    <property type="entry name" value="HISTIDINE KINASE"/>
    <property type="match status" value="1"/>
</dbReference>
<proteinExistence type="predicted"/>
<dbReference type="SUPFAM" id="SSF47384">
    <property type="entry name" value="Homodimeric domain of signal transducing histidine kinase"/>
    <property type="match status" value="1"/>
</dbReference>